<dbReference type="InterPro" id="IPR000014">
    <property type="entry name" value="PAS"/>
</dbReference>
<dbReference type="AlphaFoldDB" id="A0A1I3ZJD3"/>
<name>A0A1I3ZJD3_9ACTN</name>
<dbReference type="SMART" id="SM00091">
    <property type="entry name" value="PAS"/>
    <property type="match status" value="1"/>
</dbReference>
<reference evidence="4 5" key="1">
    <citation type="submission" date="2016-10" db="EMBL/GenBank/DDBJ databases">
        <authorList>
            <person name="de Groot N.N."/>
        </authorList>
    </citation>
    <scope>NUCLEOTIDE SEQUENCE [LARGE SCALE GENOMIC DNA]</scope>
    <source>
        <strain evidence="4 5">DSM 45317</strain>
    </source>
</reference>
<dbReference type="InParanoid" id="A0A1I3ZJD3"/>
<feature type="domain" description="PAS" evidence="3">
    <location>
        <begin position="24"/>
        <end position="94"/>
    </location>
</feature>
<dbReference type="InterPro" id="IPR036457">
    <property type="entry name" value="PPM-type-like_dom_sf"/>
</dbReference>
<dbReference type="CDD" id="cd00130">
    <property type="entry name" value="PAS"/>
    <property type="match status" value="1"/>
</dbReference>
<dbReference type="STRING" id="504800.SAMN04488085_101561"/>
<dbReference type="SMART" id="SM00331">
    <property type="entry name" value="PP2C_SIG"/>
    <property type="match status" value="1"/>
</dbReference>
<dbReference type="RefSeq" id="WP_091320910.1">
    <property type="nucleotide sequence ID" value="NZ_FOSW01000001.1"/>
</dbReference>
<feature type="compositionally biased region" description="Basic and acidic residues" evidence="2">
    <location>
        <begin position="1"/>
        <end position="12"/>
    </location>
</feature>
<evidence type="ECO:0000313" key="5">
    <source>
        <dbReference type="Proteomes" id="UP000199152"/>
    </source>
</evidence>
<dbReference type="OrthoDB" id="118142at2"/>
<keyword evidence="5" id="KW-1185">Reference proteome</keyword>
<evidence type="ECO:0000259" key="3">
    <source>
        <dbReference type="PROSITE" id="PS50112"/>
    </source>
</evidence>
<gene>
    <name evidence="4" type="ORF">SAMN04488085_101561</name>
</gene>
<dbReference type="GO" id="GO:0016791">
    <property type="term" value="F:phosphatase activity"/>
    <property type="evidence" value="ECO:0007669"/>
    <property type="project" value="TreeGrafter"/>
</dbReference>
<evidence type="ECO:0000313" key="4">
    <source>
        <dbReference type="EMBL" id="SFK43791.1"/>
    </source>
</evidence>
<feature type="region of interest" description="Disordered" evidence="2">
    <location>
        <begin position="1"/>
        <end position="20"/>
    </location>
</feature>
<dbReference type="PANTHER" id="PTHR43156">
    <property type="entry name" value="STAGE II SPORULATION PROTEIN E-RELATED"/>
    <property type="match status" value="1"/>
</dbReference>
<sequence>MAEGRPGSEDRPPGSPPGAALPPVELLLADVLAGMPAALCHLDEHDRIGYANAEAERLLGRPMADLLGRPLAEVLPAEVAAPVAAACREALAAGRPVVVQLPPPGVPEGWFELHAWPVPDGTAFALIDASRRRRAQLAAERAGGRSALLAAVTAELSGALDGESALGSLARLVVPGLADACIVTVIDRAGRPRDVGSWHVDPARRGLMARYAAVRLDTLPPSSPVGRALRAGTAATESVAGVLALMAPGPAADLLRALGPETAVVVPLTAEFHTVGVLTLYQDPGRVTDDEDLAAAREVAAQAARAVDRVHRQSQQAALAEGLQRSLLTDPPAIEGARVAVRYVPAAEAARVGGDWYDAFVQRDGAPMVVIGDVVGHDTAAAAAMGQLRGLLRGIAHYSGAGPAEVLRGLDAAVAQMHTGTMATAAIIRLERGGTVLRWASAGHPPPLVADADGTVTVLSRGTGDLMLGVDPSAVRREFAVPLRPGATVLLFTDGLVERRGLAVDEGVRLLRRHLGELTGLPLERLCDALLARMLPRTPEDDVALVAISVQDGSLTMTAAPLTAGG</sequence>
<evidence type="ECO:0000256" key="2">
    <source>
        <dbReference type="SAM" id="MobiDB-lite"/>
    </source>
</evidence>
<protein>
    <submittedName>
        <fullName evidence="4">Serine phosphatase RsbU, regulator of sigma subunit</fullName>
    </submittedName>
</protein>
<dbReference type="PANTHER" id="PTHR43156:SF2">
    <property type="entry name" value="STAGE II SPORULATION PROTEIN E"/>
    <property type="match status" value="1"/>
</dbReference>
<dbReference type="SUPFAM" id="SSF55781">
    <property type="entry name" value="GAF domain-like"/>
    <property type="match status" value="1"/>
</dbReference>
<dbReference type="InterPro" id="IPR001932">
    <property type="entry name" value="PPM-type_phosphatase-like_dom"/>
</dbReference>
<dbReference type="EMBL" id="FOSW01000001">
    <property type="protein sequence ID" value="SFK43791.1"/>
    <property type="molecule type" value="Genomic_DNA"/>
</dbReference>
<dbReference type="SMART" id="SM00065">
    <property type="entry name" value="GAF"/>
    <property type="match status" value="1"/>
</dbReference>
<dbReference type="Gene3D" id="3.30.450.40">
    <property type="match status" value="1"/>
</dbReference>
<dbReference type="Pfam" id="PF13185">
    <property type="entry name" value="GAF_2"/>
    <property type="match status" value="1"/>
</dbReference>
<dbReference type="InterPro" id="IPR052016">
    <property type="entry name" value="Bact_Sigma-Reg"/>
</dbReference>
<evidence type="ECO:0000256" key="1">
    <source>
        <dbReference type="ARBA" id="ARBA00022801"/>
    </source>
</evidence>
<organism evidence="4 5">
    <name type="scientific">Geodermatophilus ruber</name>
    <dbReference type="NCBI Taxonomy" id="504800"/>
    <lineage>
        <taxon>Bacteria</taxon>
        <taxon>Bacillati</taxon>
        <taxon>Actinomycetota</taxon>
        <taxon>Actinomycetes</taxon>
        <taxon>Geodermatophilales</taxon>
        <taxon>Geodermatophilaceae</taxon>
        <taxon>Geodermatophilus</taxon>
    </lineage>
</organism>
<dbReference type="Proteomes" id="UP000199152">
    <property type="component" value="Unassembled WGS sequence"/>
</dbReference>
<dbReference type="SUPFAM" id="SSF55785">
    <property type="entry name" value="PYP-like sensor domain (PAS domain)"/>
    <property type="match status" value="1"/>
</dbReference>
<dbReference type="Pfam" id="PF08448">
    <property type="entry name" value="PAS_4"/>
    <property type="match status" value="1"/>
</dbReference>
<dbReference type="PROSITE" id="PS50112">
    <property type="entry name" value="PAS"/>
    <property type="match status" value="1"/>
</dbReference>
<dbReference type="InterPro" id="IPR003018">
    <property type="entry name" value="GAF"/>
</dbReference>
<dbReference type="Gene3D" id="3.30.450.20">
    <property type="entry name" value="PAS domain"/>
    <property type="match status" value="1"/>
</dbReference>
<dbReference type="InterPro" id="IPR029016">
    <property type="entry name" value="GAF-like_dom_sf"/>
</dbReference>
<dbReference type="InterPro" id="IPR035965">
    <property type="entry name" value="PAS-like_dom_sf"/>
</dbReference>
<dbReference type="InterPro" id="IPR013656">
    <property type="entry name" value="PAS_4"/>
</dbReference>
<dbReference type="Pfam" id="PF07228">
    <property type="entry name" value="SpoIIE"/>
    <property type="match status" value="1"/>
</dbReference>
<dbReference type="SUPFAM" id="SSF81606">
    <property type="entry name" value="PP2C-like"/>
    <property type="match status" value="1"/>
</dbReference>
<keyword evidence="1" id="KW-0378">Hydrolase</keyword>
<accession>A0A1I3ZJD3</accession>
<dbReference type="Gene3D" id="3.60.40.10">
    <property type="entry name" value="PPM-type phosphatase domain"/>
    <property type="match status" value="1"/>
</dbReference>
<proteinExistence type="predicted"/>